<evidence type="ECO:0000313" key="10">
    <source>
        <dbReference type="Proteomes" id="UP001597402"/>
    </source>
</evidence>
<evidence type="ECO:0000256" key="1">
    <source>
        <dbReference type="ARBA" id="ARBA00004141"/>
    </source>
</evidence>
<dbReference type="Proteomes" id="UP001597402">
    <property type="component" value="Unassembled WGS sequence"/>
</dbReference>
<dbReference type="Pfam" id="PF04138">
    <property type="entry name" value="GtrA_DPMS_TM"/>
    <property type="match status" value="1"/>
</dbReference>
<reference evidence="10" key="1">
    <citation type="journal article" date="2019" name="Int. J. Syst. Evol. Microbiol.">
        <title>The Global Catalogue of Microorganisms (GCM) 10K type strain sequencing project: providing services to taxonomists for standard genome sequencing and annotation.</title>
        <authorList>
            <consortium name="The Broad Institute Genomics Platform"/>
            <consortium name="The Broad Institute Genome Sequencing Center for Infectious Disease"/>
            <person name="Wu L."/>
            <person name="Ma J."/>
        </authorList>
    </citation>
    <scope>NUCLEOTIDE SEQUENCE [LARGE SCALE GENOMIC DNA]</scope>
    <source>
        <strain evidence="10">JCM 3338</strain>
    </source>
</reference>
<evidence type="ECO:0000256" key="6">
    <source>
        <dbReference type="SAM" id="MobiDB-lite"/>
    </source>
</evidence>
<name>A0ABW4XEP3_9ACTN</name>
<dbReference type="InterPro" id="IPR051401">
    <property type="entry name" value="GtrA_CellWall_Glycosyl"/>
</dbReference>
<organism evidence="9 10">
    <name type="scientific">Blastococcus deserti</name>
    <dbReference type="NCBI Taxonomy" id="2259033"/>
    <lineage>
        <taxon>Bacteria</taxon>
        <taxon>Bacillati</taxon>
        <taxon>Actinomycetota</taxon>
        <taxon>Actinomycetes</taxon>
        <taxon>Geodermatophilales</taxon>
        <taxon>Geodermatophilaceae</taxon>
        <taxon>Blastococcus</taxon>
    </lineage>
</organism>
<sequence>MPRVHRAVARALPRHGGLRATATDRSTPAASGLPATATPARAGGSLGREASGFATVGAFALLVDIGGYNALVHLGGNGWLGEEPLLAKTTAVAASTTVAYFGNRFWTYRDRPRGRLGREYVLFVVLSAVGLAIALACLAFSRYVLGLTSAVADNVATNGIGLALGSLFRFLTYRRYVFPHRPPA</sequence>
<comment type="similarity">
    <text evidence="2">Belongs to the GtrA family.</text>
</comment>
<evidence type="ECO:0000259" key="8">
    <source>
        <dbReference type="Pfam" id="PF04138"/>
    </source>
</evidence>
<feature type="transmembrane region" description="Helical" evidence="7">
    <location>
        <begin position="155"/>
        <end position="172"/>
    </location>
</feature>
<dbReference type="PANTHER" id="PTHR38459:SF1">
    <property type="entry name" value="PROPHAGE BACTOPRENOL-LINKED GLUCOSE TRANSLOCASE HOMOLOG"/>
    <property type="match status" value="1"/>
</dbReference>
<comment type="subcellular location">
    <subcellularLocation>
        <location evidence="1">Membrane</location>
        <topology evidence="1">Multi-pass membrane protein</topology>
    </subcellularLocation>
</comment>
<keyword evidence="5 7" id="KW-0472">Membrane</keyword>
<evidence type="ECO:0000313" key="9">
    <source>
        <dbReference type="EMBL" id="MFD2092938.1"/>
    </source>
</evidence>
<evidence type="ECO:0000256" key="7">
    <source>
        <dbReference type="SAM" id="Phobius"/>
    </source>
</evidence>
<dbReference type="PANTHER" id="PTHR38459">
    <property type="entry name" value="PROPHAGE BACTOPRENOL-LINKED GLUCOSE TRANSLOCASE HOMOLOG"/>
    <property type="match status" value="1"/>
</dbReference>
<keyword evidence="3 7" id="KW-0812">Transmembrane</keyword>
<keyword evidence="10" id="KW-1185">Reference proteome</keyword>
<keyword evidence="4 7" id="KW-1133">Transmembrane helix</keyword>
<evidence type="ECO:0000256" key="3">
    <source>
        <dbReference type="ARBA" id="ARBA00022692"/>
    </source>
</evidence>
<feature type="domain" description="GtrA/DPMS transmembrane" evidence="8">
    <location>
        <begin position="53"/>
        <end position="178"/>
    </location>
</feature>
<feature type="region of interest" description="Disordered" evidence="6">
    <location>
        <begin position="15"/>
        <end position="38"/>
    </location>
</feature>
<dbReference type="InterPro" id="IPR007267">
    <property type="entry name" value="GtrA_DPMS_TM"/>
</dbReference>
<dbReference type="EMBL" id="JBHUHP010000015">
    <property type="protein sequence ID" value="MFD2092938.1"/>
    <property type="molecule type" value="Genomic_DNA"/>
</dbReference>
<comment type="caution">
    <text evidence="9">The sequence shown here is derived from an EMBL/GenBank/DDBJ whole genome shotgun (WGS) entry which is preliminary data.</text>
</comment>
<evidence type="ECO:0000256" key="4">
    <source>
        <dbReference type="ARBA" id="ARBA00022989"/>
    </source>
</evidence>
<evidence type="ECO:0000256" key="2">
    <source>
        <dbReference type="ARBA" id="ARBA00009399"/>
    </source>
</evidence>
<feature type="transmembrane region" description="Helical" evidence="7">
    <location>
        <begin position="120"/>
        <end position="143"/>
    </location>
</feature>
<dbReference type="RefSeq" id="WP_376877802.1">
    <property type="nucleotide sequence ID" value="NZ_JBHUHP010000015.1"/>
</dbReference>
<evidence type="ECO:0000256" key="5">
    <source>
        <dbReference type="ARBA" id="ARBA00023136"/>
    </source>
</evidence>
<gene>
    <name evidence="9" type="ORF">ACFSHS_15285</name>
</gene>
<proteinExistence type="inferred from homology"/>
<accession>A0ABW4XEP3</accession>
<protein>
    <submittedName>
        <fullName evidence="9">GtrA family protein</fullName>
    </submittedName>
</protein>